<keyword evidence="3" id="KW-1185">Reference proteome</keyword>
<accession>R0L418</accession>
<dbReference type="EMBL" id="KB744474">
    <property type="protein sequence ID" value="EOA94997.1"/>
    <property type="molecule type" value="Genomic_DNA"/>
</dbReference>
<proteinExistence type="predicted"/>
<sequence length="107" mass="11336">MLVAPRNRSPPAPPRRLQRGAVTGTPAPSGVKTLGCQERHSTAQSLRAGQEHAYSSRQRSAGAGYWVCIKAASVTVPPHSVRQESSQLSAQEKTEGTALQLLTAAAY</sequence>
<name>R0L418_ANAPL</name>
<reference evidence="3" key="1">
    <citation type="journal article" date="2013" name="Nat. Genet.">
        <title>The duck genome and transcriptome provide insight into an avian influenza virus reservoir species.</title>
        <authorList>
            <person name="Huang Y."/>
            <person name="Li Y."/>
            <person name="Burt D.W."/>
            <person name="Chen H."/>
            <person name="Zhang Y."/>
            <person name="Qian W."/>
            <person name="Kim H."/>
            <person name="Gan S."/>
            <person name="Zhao Y."/>
            <person name="Li J."/>
            <person name="Yi K."/>
            <person name="Feng H."/>
            <person name="Zhu P."/>
            <person name="Li B."/>
            <person name="Liu Q."/>
            <person name="Fairley S."/>
            <person name="Magor K.E."/>
            <person name="Du Z."/>
            <person name="Hu X."/>
            <person name="Goodman L."/>
            <person name="Tafer H."/>
            <person name="Vignal A."/>
            <person name="Lee T."/>
            <person name="Kim K.W."/>
            <person name="Sheng Z."/>
            <person name="An Y."/>
            <person name="Searle S."/>
            <person name="Herrero J."/>
            <person name="Groenen M.A."/>
            <person name="Crooijmans R.P."/>
            <person name="Faraut T."/>
            <person name="Cai Q."/>
            <person name="Webster R.G."/>
            <person name="Aldridge J.R."/>
            <person name="Warren W.C."/>
            <person name="Bartschat S."/>
            <person name="Kehr S."/>
            <person name="Marz M."/>
            <person name="Stadler P.F."/>
            <person name="Smith J."/>
            <person name="Kraus R.H."/>
            <person name="Zhao Y."/>
            <person name="Ren L."/>
            <person name="Fei J."/>
            <person name="Morisson M."/>
            <person name="Kaiser P."/>
            <person name="Griffin D.K."/>
            <person name="Rao M."/>
            <person name="Pitel F."/>
            <person name="Wang J."/>
            <person name="Li N."/>
        </authorList>
    </citation>
    <scope>NUCLEOTIDE SEQUENCE [LARGE SCALE GENOMIC DNA]</scope>
</reference>
<dbReference type="Proteomes" id="UP000296049">
    <property type="component" value="Unassembled WGS sequence"/>
</dbReference>
<feature type="region of interest" description="Disordered" evidence="1">
    <location>
        <begin position="1"/>
        <end position="55"/>
    </location>
</feature>
<protein>
    <submittedName>
        <fullName evidence="2">Uncharacterized protein</fullName>
    </submittedName>
</protein>
<gene>
    <name evidence="2" type="ORF">Anapl_13980</name>
</gene>
<evidence type="ECO:0000256" key="1">
    <source>
        <dbReference type="SAM" id="MobiDB-lite"/>
    </source>
</evidence>
<feature type="compositionally biased region" description="Polar residues" evidence="1">
    <location>
        <begin position="42"/>
        <end position="55"/>
    </location>
</feature>
<dbReference type="AlphaFoldDB" id="R0L418"/>
<evidence type="ECO:0000313" key="2">
    <source>
        <dbReference type="EMBL" id="EOA94997.1"/>
    </source>
</evidence>
<organism evidence="2 3">
    <name type="scientific">Anas platyrhynchos</name>
    <name type="common">Mallard</name>
    <name type="synonym">Anas boschas</name>
    <dbReference type="NCBI Taxonomy" id="8839"/>
    <lineage>
        <taxon>Eukaryota</taxon>
        <taxon>Metazoa</taxon>
        <taxon>Chordata</taxon>
        <taxon>Craniata</taxon>
        <taxon>Vertebrata</taxon>
        <taxon>Euteleostomi</taxon>
        <taxon>Archelosauria</taxon>
        <taxon>Archosauria</taxon>
        <taxon>Dinosauria</taxon>
        <taxon>Saurischia</taxon>
        <taxon>Theropoda</taxon>
        <taxon>Coelurosauria</taxon>
        <taxon>Aves</taxon>
        <taxon>Neognathae</taxon>
        <taxon>Galloanserae</taxon>
        <taxon>Anseriformes</taxon>
        <taxon>Anatidae</taxon>
        <taxon>Anatinae</taxon>
        <taxon>Anas</taxon>
    </lineage>
</organism>
<evidence type="ECO:0000313" key="3">
    <source>
        <dbReference type="Proteomes" id="UP000296049"/>
    </source>
</evidence>